<evidence type="ECO:0000256" key="6">
    <source>
        <dbReference type="ARBA" id="ARBA00022737"/>
    </source>
</evidence>
<evidence type="ECO:0000256" key="8">
    <source>
        <dbReference type="ARBA" id="ARBA00022825"/>
    </source>
</evidence>
<feature type="domain" description="EGF-like" evidence="13">
    <location>
        <begin position="193"/>
        <end position="229"/>
    </location>
</feature>
<dbReference type="CDD" id="cd00190">
    <property type="entry name" value="Tryp_SPc"/>
    <property type="match status" value="1"/>
</dbReference>
<dbReference type="FunFam" id="2.40.10.10:FF:000120">
    <property type="entry name" value="Putative serine protease"/>
    <property type="match status" value="1"/>
</dbReference>
<keyword evidence="2" id="KW-0964">Secreted</keyword>
<dbReference type="PROSITE" id="PS50240">
    <property type="entry name" value="TRYPSIN_DOM"/>
    <property type="match status" value="1"/>
</dbReference>
<dbReference type="FunFam" id="2.10.25.10:FF:000122">
    <property type="entry name" value="Protein crumbs homolog 2"/>
    <property type="match status" value="1"/>
</dbReference>
<evidence type="ECO:0000256" key="7">
    <source>
        <dbReference type="ARBA" id="ARBA00022801"/>
    </source>
</evidence>
<dbReference type="CDD" id="cd00054">
    <property type="entry name" value="EGF_CA"/>
    <property type="match status" value="2"/>
</dbReference>
<dbReference type="InterPro" id="IPR018097">
    <property type="entry name" value="EGF_Ca-bd_CS"/>
</dbReference>
<dbReference type="SUPFAM" id="SSF48726">
    <property type="entry name" value="Immunoglobulin"/>
    <property type="match status" value="3"/>
</dbReference>
<dbReference type="AlphaFoldDB" id="A0A9Q1CJ82"/>
<comment type="subcellular location">
    <subcellularLocation>
        <location evidence="1">Secreted</location>
    </subcellularLocation>
</comment>
<dbReference type="InterPro" id="IPR003599">
    <property type="entry name" value="Ig_sub"/>
</dbReference>
<evidence type="ECO:0000313" key="16">
    <source>
        <dbReference type="EMBL" id="KAJ8046316.1"/>
    </source>
</evidence>
<dbReference type="InterPro" id="IPR000742">
    <property type="entry name" value="EGF"/>
</dbReference>
<dbReference type="Pfam" id="PF00089">
    <property type="entry name" value="Trypsin"/>
    <property type="match status" value="1"/>
</dbReference>
<keyword evidence="6" id="KW-0677">Repeat</keyword>
<feature type="domain" description="EGF-like" evidence="13">
    <location>
        <begin position="155"/>
        <end position="191"/>
    </location>
</feature>
<keyword evidence="7" id="KW-0378">Hydrolase</keyword>
<keyword evidence="9 11" id="KW-1015">Disulfide bond</keyword>
<dbReference type="OrthoDB" id="546450at2759"/>
<dbReference type="PANTHER" id="PTHR24278">
    <property type="entry name" value="COAGULATION FACTOR"/>
    <property type="match status" value="1"/>
</dbReference>
<dbReference type="PROSITE" id="PS50026">
    <property type="entry name" value="EGF_3"/>
    <property type="match status" value="2"/>
</dbReference>
<keyword evidence="10" id="KW-0325">Glycoprotein</keyword>
<dbReference type="InterPro" id="IPR000152">
    <property type="entry name" value="EGF-type_Asp/Asn_hydroxyl_site"/>
</dbReference>
<evidence type="ECO:0000259" key="15">
    <source>
        <dbReference type="PROSITE" id="PS50835"/>
    </source>
</evidence>
<keyword evidence="17" id="KW-1185">Reference proteome</keyword>
<dbReference type="SMART" id="SM00409">
    <property type="entry name" value="IG"/>
    <property type="match status" value="3"/>
</dbReference>
<dbReference type="SMART" id="SM00179">
    <property type="entry name" value="EGF_CA"/>
    <property type="match status" value="2"/>
</dbReference>
<feature type="domain" description="Ig-like" evidence="15">
    <location>
        <begin position="325"/>
        <end position="412"/>
    </location>
</feature>
<keyword evidence="3 11" id="KW-0245">EGF-like domain</keyword>
<dbReference type="SMART" id="SM00181">
    <property type="entry name" value="EGF"/>
    <property type="match status" value="2"/>
</dbReference>
<dbReference type="InterPro" id="IPR007110">
    <property type="entry name" value="Ig-like_dom"/>
</dbReference>
<organism evidence="16 17">
    <name type="scientific">Holothuria leucospilota</name>
    <name type="common">Black long sea cucumber</name>
    <name type="synonym">Mertensiothuria leucospilota</name>
    <dbReference type="NCBI Taxonomy" id="206669"/>
    <lineage>
        <taxon>Eukaryota</taxon>
        <taxon>Metazoa</taxon>
        <taxon>Echinodermata</taxon>
        <taxon>Eleutherozoa</taxon>
        <taxon>Echinozoa</taxon>
        <taxon>Holothuroidea</taxon>
        <taxon>Aspidochirotacea</taxon>
        <taxon>Aspidochirotida</taxon>
        <taxon>Holothuriidae</taxon>
        <taxon>Holothuria</taxon>
    </lineage>
</organism>
<dbReference type="EMBL" id="JAIZAY010000002">
    <property type="protein sequence ID" value="KAJ8046316.1"/>
    <property type="molecule type" value="Genomic_DNA"/>
</dbReference>
<evidence type="ECO:0000256" key="11">
    <source>
        <dbReference type="PROSITE-ProRule" id="PRU00076"/>
    </source>
</evidence>
<evidence type="ECO:0000313" key="17">
    <source>
        <dbReference type="Proteomes" id="UP001152320"/>
    </source>
</evidence>
<accession>A0A9Q1CJ82</accession>
<dbReference type="InterPro" id="IPR033116">
    <property type="entry name" value="TRYPSIN_SER"/>
</dbReference>
<evidence type="ECO:0000256" key="2">
    <source>
        <dbReference type="ARBA" id="ARBA00022525"/>
    </source>
</evidence>
<proteinExistence type="predicted"/>
<dbReference type="InterPro" id="IPR043504">
    <property type="entry name" value="Peptidase_S1_PA_chymotrypsin"/>
</dbReference>
<dbReference type="Gene3D" id="2.60.40.10">
    <property type="entry name" value="Immunoglobulins"/>
    <property type="match status" value="3"/>
</dbReference>
<evidence type="ECO:0000256" key="5">
    <source>
        <dbReference type="ARBA" id="ARBA00022729"/>
    </source>
</evidence>
<dbReference type="PROSITE" id="PS00135">
    <property type="entry name" value="TRYPSIN_SER"/>
    <property type="match status" value="1"/>
</dbReference>
<keyword evidence="8" id="KW-0720">Serine protease</keyword>
<dbReference type="Pfam" id="PF00008">
    <property type="entry name" value="EGF"/>
    <property type="match status" value="1"/>
</dbReference>
<feature type="chain" id="PRO_5040289354" evidence="12">
    <location>
        <begin position="20"/>
        <end position="786"/>
    </location>
</feature>
<dbReference type="InterPro" id="IPR013783">
    <property type="entry name" value="Ig-like_fold"/>
</dbReference>
<name>A0A9Q1CJ82_HOLLE</name>
<dbReference type="PROSITE" id="PS00010">
    <property type="entry name" value="ASX_HYDROXYL"/>
    <property type="match status" value="1"/>
</dbReference>
<dbReference type="Gene3D" id="2.40.10.10">
    <property type="entry name" value="Trypsin-like serine proteases"/>
    <property type="match status" value="2"/>
</dbReference>
<evidence type="ECO:0000256" key="4">
    <source>
        <dbReference type="ARBA" id="ARBA00022670"/>
    </source>
</evidence>
<feature type="domain" description="Peptidase S1" evidence="14">
    <location>
        <begin position="548"/>
        <end position="785"/>
    </location>
</feature>
<dbReference type="PROSITE" id="PS00022">
    <property type="entry name" value="EGF_1"/>
    <property type="match status" value="2"/>
</dbReference>
<comment type="caution">
    <text evidence="11">Lacks conserved residue(s) required for the propagation of feature annotation.</text>
</comment>
<feature type="disulfide bond" evidence="11">
    <location>
        <begin position="219"/>
        <end position="228"/>
    </location>
</feature>
<dbReference type="InterPro" id="IPR001254">
    <property type="entry name" value="Trypsin_dom"/>
</dbReference>
<dbReference type="PROSITE" id="PS50835">
    <property type="entry name" value="IG_LIKE"/>
    <property type="match status" value="3"/>
</dbReference>
<feature type="domain" description="Ig-like" evidence="15">
    <location>
        <begin position="250"/>
        <end position="321"/>
    </location>
</feature>
<feature type="disulfide bond" evidence="11">
    <location>
        <begin position="181"/>
        <end position="190"/>
    </location>
</feature>
<gene>
    <name evidence="16" type="ORF">HOLleu_04950</name>
</gene>
<evidence type="ECO:0000256" key="1">
    <source>
        <dbReference type="ARBA" id="ARBA00004613"/>
    </source>
</evidence>
<dbReference type="InterPro" id="IPR001314">
    <property type="entry name" value="Peptidase_S1A"/>
</dbReference>
<evidence type="ECO:0000256" key="10">
    <source>
        <dbReference type="ARBA" id="ARBA00023180"/>
    </source>
</evidence>
<dbReference type="PRINTS" id="PR00722">
    <property type="entry name" value="CHYMOTRYPSIN"/>
</dbReference>
<keyword evidence="5 12" id="KW-0732">Signal</keyword>
<evidence type="ECO:0000259" key="13">
    <source>
        <dbReference type="PROSITE" id="PS50026"/>
    </source>
</evidence>
<dbReference type="GO" id="GO:0006508">
    <property type="term" value="P:proteolysis"/>
    <property type="evidence" value="ECO:0007669"/>
    <property type="project" value="UniProtKB-KW"/>
</dbReference>
<keyword evidence="4" id="KW-0645">Protease</keyword>
<feature type="signal peptide" evidence="12">
    <location>
        <begin position="1"/>
        <end position="19"/>
    </location>
</feature>
<dbReference type="Proteomes" id="UP001152320">
    <property type="component" value="Chromosome 2"/>
</dbReference>
<evidence type="ECO:0000259" key="14">
    <source>
        <dbReference type="PROSITE" id="PS50240"/>
    </source>
</evidence>
<dbReference type="PRINTS" id="PR00010">
    <property type="entry name" value="EGFBLOOD"/>
</dbReference>
<reference evidence="16" key="1">
    <citation type="submission" date="2021-10" db="EMBL/GenBank/DDBJ databases">
        <title>Tropical sea cucumber genome reveals ecological adaptation and Cuvierian tubules defense mechanism.</title>
        <authorList>
            <person name="Chen T."/>
        </authorList>
    </citation>
    <scope>NUCLEOTIDE SEQUENCE</scope>
    <source>
        <strain evidence="16">Nanhai2018</strain>
        <tissue evidence="16">Muscle</tissue>
    </source>
</reference>
<evidence type="ECO:0000256" key="3">
    <source>
        <dbReference type="ARBA" id="ARBA00022536"/>
    </source>
</evidence>
<feature type="domain" description="Ig-like" evidence="15">
    <location>
        <begin position="426"/>
        <end position="510"/>
    </location>
</feature>
<protein>
    <submittedName>
        <fullName evidence="16">Prothrombin</fullName>
    </submittedName>
</protein>
<dbReference type="InterPro" id="IPR013032">
    <property type="entry name" value="EGF-like_CS"/>
</dbReference>
<dbReference type="PROSITE" id="PS01186">
    <property type="entry name" value="EGF_2"/>
    <property type="match status" value="2"/>
</dbReference>
<dbReference type="InterPro" id="IPR009003">
    <property type="entry name" value="Peptidase_S1_PA"/>
</dbReference>
<dbReference type="PROSITE" id="PS01187">
    <property type="entry name" value="EGF_CA"/>
    <property type="match status" value="1"/>
</dbReference>
<dbReference type="Pfam" id="PF12661">
    <property type="entry name" value="hEGF"/>
    <property type="match status" value="1"/>
</dbReference>
<dbReference type="SMART" id="SM00020">
    <property type="entry name" value="Tryp_SPc"/>
    <property type="match status" value="1"/>
</dbReference>
<dbReference type="GO" id="GO:0005615">
    <property type="term" value="C:extracellular space"/>
    <property type="evidence" value="ECO:0007669"/>
    <property type="project" value="TreeGrafter"/>
</dbReference>
<sequence>MRLWIQVTLTILMLYKVCSNPNAQDSTEGSTEPRNRIDANVFVSGVPEEFRRHFVLAQGGRKVLFHPEESRCSKALKWLEETYSGNVAMISRLITCNLASCLATGRGGRTFCGRNALGHTRSFRNKCHQCAEGCNDFEGGGTRYVSVRELECRRAEQECKALSCASNSSCVYTETGYMCQCPAGFQGNICDVNIDECASSPCQNGGTCRDMVNGYTCNCAPGFEGNNCDASSESELHVSLQISHTNPGLGDRVTVRCDATDVNALLRWYKDGLRLETGLYDDLFVLSSAILILEFDYIHQGDYSCRALREEDGAIAEVDFTFRLPLDVQFATYPQNIKIPQYSNGVLHCSPVNRLHVVRWEKDDAPLRMNEHVFQAFDDIVIIDATEREAGVYTCVLYSGSHRIREVTAQVTVDEPGKANEESRLPAEALFATYPENSTILQYGDHVLPCSPVDPSHIVRWEKDGNPLEMNERLSTEPGESILIANATLLQAGIYTCVLYSGYQRIKDVSAHVTVVARQEIYEICGTISAEEAVDRDSSAGTGRTFRIIGGQRAVHGSSPWTVRLYDSSERLHICAGSIVSNLWVISVASCIYFSGVTVNTLMVRLGDYDSRVTDDSEILVGVAEIVFYDGFNTSTYDQNIALIRLSTPVVFTDYLRPICLPSVTLARKLYKAGIQGKVTGWGRIAESGPLPRYLTEVNLPLVGKRRCRASTNYTVTTNMFCAGYPRESADACSGDSGGPFAVDFQGRWYLLGIVSWGEGCGREGKYGFYTRVSKFLDWTNSYIYS</sequence>
<dbReference type="InterPro" id="IPR001881">
    <property type="entry name" value="EGF-like_Ca-bd_dom"/>
</dbReference>
<evidence type="ECO:0000256" key="9">
    <source>
        <dbReference type="ARBA" id="ARBA00023157"/>
    </source>
</evidence>
<comment type="caution">
    <text evidence="16">The sequence shown here is derived from an EMBL/GenBank/DDBJ whole genome shotgun (WGS) entry which is preliminary data.</text>
</comment>
<dbReference type="InterPro" id="IPR036179">
    <property type="entry name" value="Ig-like_dom_sf"/>
</dbReference>
<dbReference type="GO" id="GO:0005509">
    <property type="term" value="F:calcium ion binding"/>
    <property type="evidence" value="ECO:0007669"/>
    <property type="project" value="InterPro"/>
</dbReference>
<dbReference type="InterPro" id="IPR050442">
    <property type="entry name" value="Peptidase_S1_coag_factors"/>
</dbReference>
<dbReference type="SUPFAM" id="SSF50494">
    <property type="entry name" value="Trypsin-like serine proteases"/>
    <property type="match status" value="1"/>
</dbReference>
<evidence type="ECO:0000256" key="12">
    <source>
        <dbReference type="SAM" id="SignalP"/>
    </source>
</evidence>
<dbReference type="SUPFAM" id="SSF57196">
    <property type="entry name" value="EGF/Laminin"/>
    <property type="match status" value="2"/>
</dbReference>
<dbReference type="PANTHER" id="PTHR24278:SF19">
    <property type="entry name" value="EGF-LIKE DOMAIN-CONTAINING PROTEIN"/>
    <property type="match status" value="1"/>
</dbReference>
<dbReference type="GO" id="GO:0004252">
    <property type="term" value="F:serine-type endopeptidase activity"/>
    <property type="evidence" value="ECO:0007669"/>
    <property type="project" value="InterPro"/>
</dbReference>
<dbReference type="Gene3D" id="2.10.25.10">
    <property type="entry name" value="Laminin"/>
    <property type="match status" value="2"/>
</dbReference>